<gene>
    <name evidence="2" type="ORF">HaLaN_04391</name>
</gene>
<dbReference type="EMBL" id="BLLF01000222">
    <property type="protein sequence ID" value="GFH09282.1"/>
    <property type="molecule type" value="Genomic_DNA"/>
</dbReference>
<feature type="coiled-coil region" evidence="1">
    <location>
        <begin position="308"/>
        <end position="343"/>
    </location>
</feature>
<reference evidence="2 3" key="1">
    <citation type="submission" date="2020-02" db="EMBL/GenBank/DDBJ databases">
        <title>Draft genome sequence of Haematococcus lacustris strain NIES-144.</title>
        <authorList>
            <person name="Morimoto D."/>
            <person name="Nakagawa S."/>
            <person name="Yoshida T."/>
            <person name="Sawayama S."/>
        </authorList>
    </citation>
    <scope>NUCLEOTIDE SEQUENCE [LARGE SCALE GENOMIC DNA]</scope>
    <source>
        <strain evidence="2 3">NIES-144</strain>
    </source>
</reference>
<feature type="non-terminal residue" evidence="2">
    <location>
        <position position="1"/>
    </location>
</feature>
<evidence type="ECO:0000256" key="1">
    <source>
        <dbReference type="SAM" id="Coils"/>
    </source>
</evidence>
<protein>
    <submittedName>
        <fullName evidence="2">Uncharacterized protein</fullName>
    </submittedName>
</protein>
<evidence type="ECO:0000313" key="3">
    <source>
        <dbReference type="Proteomes" id="UP000485058"/>
    </source>
</evidence>
<comment type="caution">
    <text evidence="2">The sequence shown here is derived from an EMBL/GenBank/DDBJ whole genome shotgun (WGS) entry which is preliminary data.</text>
</comment>
<dbReference type="AlphaFoldDB" id="A0A699Z1M6"/>
<proteinExistence type="predicted"/>
<dbReference type="Proteomes" id="UP000485058">
    <property type="component" value="Unassembled WGS sequence"/>
</dbReference>
<keyword evidence="3" id="KW-1185">Reference proteome</keyword>
<evidence type="ECO:0000313" key="2">
    <source>
        <dbReference type="EMBL" id="GFH09282.1"/>
    </source>
</evidence>
<name>A0A699Z1M6_HAELA</name>
<organism evidence="2 3">
    <name type="scientific">Haematococcus lacustris</name>
    <name type="common">Green alga</name>
    <name type="synonym">Haematococcus pluvialis</name>
    <dbReference type="NCBI Taxonomy" id="44745"/>
    <lineage>
        <taxon>Eukaryota</taxon>
        <taxon>Viridiplantae</taxon>
        <taxon>Chlorophyta</taxon>
        <taxon>core chlorophytes</taxon>
        <taxon>Chlorophyceae</taxon>
        <taxon>CS clade</taxon>
        <taxon>Chlamydomonadales</taxon>
        <taxon>Haematococcaceae</taxon>
        <taxon>Haematococcus</taxon>
    </lineage>
</organism>
<sequence>MDQAEAMAALLLSVPLLDDAALLLSRLGVRLLARVLNALVVSDPSRGAAAAAQLLEALPPVAAVSYLFDMFDLTLPLMPTELRAKLKHWLALTAALQLLGAMRPEVVKQLDRVQREINAAALLRSRQIRAELQTFAAHTWLSSAQLSRVLRVLSAEQDRGTAVVSLWSRVVDRAGLYDSWQLLRFEEQRALLSRLGFWHVWGVLGRPYGLHWYLDLTDPEQRELAKELVKLASRETQRAKEAAKAAGMHQSVAQLGGLLGNGLPLTIPEDDKMWSMLESSYQSLEFEYAPSAQQARVRAEQAAAAAAVARLEQERAMQAEEQRQEQQALLDLAAQELDSAASQA</sequence>
<keyword evidence="1" id="KW-0175">Coiled coil</keyword>
<accession>A0A699Z1M6</accession>